<comment type="caution">
    <text evidence="1">The sequence shown here is derived from an EMBL/GenBank/DDBJ whole genome shotgun (WGS) entry which is preliminary data.</text>
</comment>
<reference evidence="1 2" key="1">
    <citation type="journal article" date="2023" name="Commun. Biol.">
        <title>Reorganization of the ancestral sex-determining regions during the evolution of trioecy in Pleodorina starrii.</title>
        <authorList>
            <person name="Takahashi K."/>
            <person name="Suzuki S."/>
            <person name="Kawai-Toyooka H."/>
            <person name="Yamamoto K."/>
            <person name="Hamaji T."/>
            <person name="Ootsuki R."/>
            <person name="Yamaguchi H."/>
            <person name="Kawachi M."/>
            <person name="Higashiyama T."/>
            <person name="Nozaki H."/>
        </authorList>
    </citation>
    <scope>NUCLEOTIDE SEQUENCE [LARGE SCALE GENOMIC DNA]</scope>
    <source>
        <strain evidence="1 2">NIES-4479</strain>
    </source>
</reference>
<dbReference type="Proteomes" id="UP001165080">
    <property type="component" value="Unassembled WGS sequence"/>
</dbReference>
<accession>A0A9W6C116</accession>
<dbReference type="AlphaFoldDB" id="A0A9W6C116"/>
<organism evidence="1 2">
    <name type="scientific">Pleodorina starrii</name>
    <dbReference type="NCBI Taxonomy" id="330485"/>
    <lineage>
        <taxon>Eukaryota</taxon>
        <taxon>Viridiplantae</taxon>
        <taxon>Chlorophyta</taxon>
        <taxon>core chlorophytes</taxon>
        <taxon>Chlorophyceae</taxon>
        <taxon>CS clade</taxon>
        <taxon>Chlamydomonadales</taxon>
        <taxon>Volvocaceae</taxon>
        <taxon>Pleodorina</taxon>
    </lineage>
</organism>
<gene>
    <name evidence="1" type="primary">PLEST004755</name>
    <name evidence="1" type="ORF">PLESTB_001816800</name>
</gene>
<proteinExistence type="predicted"/>
<keyword evidence="2" id="KW-1185">Reference proteome</keyword>
<dbReference type="OrthoDB" id="557056at2759"/>
<sequence length="177" mass="18855">MAETLAKATEALIAAALKDSSGQLSAAAREAVSELRSIHGATDKLRNVETSVLQKLDQVQANFLLAIAGQTRTLSLQAALPRAETDTFDYFCTTTNATCGSGQLVRGVLRNAMRGLPTSLPLDAAYDDGAGPKDHEGRPTRHAEGFRLKLAEHLHAMTGIKPVVEPDADGKSHLIRL</sequence>
<dbReference type="EMBL" id="BRXU01000054">
    <property type="protein sequence ID" value="GLC61907.1"/>
    <property type="molecule type" value="Genomic_DNA"/>
</dbReference>
<evidence type="ECO:0000313" key="2">
    <source>
        <dbReference type="Proteomes" id="UP001165080"/>
    </source>
</evidence>
<protein>
    <submittedName>
        <fullName evidence="1">Uncharacterized protein</fullName>
    </submittedName>
</protein>
<name>A0A9W6C116_9CHLO</name>
<evidence type="ECO:0000313" key="1">
    <source>
        <dbReference type="EMBL" id="GLC61907.1"/>
    </source>
</evidence>